<evidence type="ECO:0000313" key="1">
    <source>
        <dbReference type="EMBL" id="AYD85796.1"/>
    </source>
</evidence>
<accession>A0A386KKE2</accession>
<dbReference type="Proteomes" id="UP000280659">
    <property type="component" value="Segment"/>
</dbReference>
<name>A0A386KKE2_9CAUD</name>
<evidence type="ECO:0000313" key="2">
    <source>
        <dbReference type="Proteomes" id="UP000280659"/>
    </source>
</evidence>
<gene>
    <name evidence="1" type="ORF">Aci022_121</name>
</gene>
<protein>
    <submittedName>
        <fullName evidence="1">Uncharacterized protein</fullName>
    </submittedName>
</protein>
<organism evidence="1 2">
    <name type="scientific">Acinetobacter phage vB_AbaM_B09_Aci02-2</name>
    <dbReference type="NCBI Taxonomy" id="2315467"/>
    <lineage>
        <taxon>Viruses</taxon>
        <taxon>Duplodnaviria</taxon>
        <taxon>Heunggongvirae</taxon>
        <taxon>Uroviricota</taxon>
        <taxon>Caudoviricetes</taxon>
        <taxon>Saclayvirus</taxon>
        <taxon>Saclayvirus Aci022</taxon>
    </lineage>
</organism>
<sequence length="89" mass="10101">MMLHGRKTTYKDSVQRLLNCGANLEEMMIEMLGFESTLSAGLKERHWVASFHVGGELKSLTVVTEGTELSFRVQDLAKYRVLLTPEELK</sequence>
<reference evidence="1 2" key="1">
    <citation type="submission" date="2018-08" db="EMBL/GenBank/DDBJ databases">
        <title>Complete genome sequence of five Acinetobacter baumannii phages from Abidjan, Cote d'Ivoire.</title>
        <authorList>
            <person name="Essoh C."/>
            <person name="Vernadet J.-P."/>
            <person name="Vergnaud G."/>
            <person name="Resch G."/>
            <person name="Pourcel C."/>
        </authorList>
    </citation>
    <scope>NUCLEOTIDE SEQUENCE [LARGE SCALE GENOMIC DNA]</scope>
</reference>
<dbReference type="EMBL" id="MH800199">
    <property type="protein sequence ID" value="AYD85796.1"/>
    <property type="molecule type" value="Genomic_DNA"/>
</dbReference>
<proteinExistence type="predicted"/>
<keyword evidence="2" id="KW-1185">Reference proteome</keyword>